<reference evidence="4 5" key="1">
    <citation type="submission" date="2019-08" db="EMBL/GenBank/DDBJ databases">
        <title>In-depth cultivation of the pig gut microbiome towards novel bacterial diversity and tailored functional studies.</title>
        <authorList>
            <person name="Wylensek D."/>
            <person name="Hitch T.C.A."/>
            <person name="Clavel T."/>
        </authorList>
    </citation>
    <scope>NUCLEOTIDE SEQUENCE [LARGE SCALE GENOMIC DNA]</scope>
    <source>
        <strain evidence="4 5">BBE-744-WT-12</strain>
    </source>
</reference>
<proteinExistence type="predicted"/>
<evidence type="ECO:0000256" key="2">
    <source>
        <dbReference type="SAM" id="SignalP"/>
    </source>
</evidence>
<evidence type="ECO:0000259" key="3">
    <source>
        <dbReference type="SMART" id="SM00287"/>
    </source>
</evidence>
<feature type="domain" description="SH3b" evidence="3">
    <location>
        <begin position="83"/>
        <end position="145"/>
    </location>
</feature>
<dbReference type="PANTHER" id="PTHR34408">
    <property type="entry name" value="FAMILY PROTEIN, PUTATIVE-RELATED"/>
    <property type="match status" value="1"/>
</dbReference>
<evidence type="ECO:0000256" key="1">
    <source>
        <dbReference type="SAM" id="MobiDB-lite"/>
    </source>
</evidence>
<organism evidence="4 5">
    <name type="scientific">Victivallis lenta</name>
    <dbReference type="NCBI Taxonomy" id="2606640"/>
    <lineage>
        <taxon>Bacteria</taxon>
        <taxon>Pseudomonadati</taxon>
        <taxon>Lentisphaerota</taxon>
        <taxon>Lentisphaeria</taxon>
        <taxon>Victivallales</taxon>
        <taxon>Victivallaceae</taxon>
        <taxon>Victivallis</taxon>
    </lineage>
</organism>
<dbReference type="PANTHER" id="PTHR34408:SF1">
    <property type="entry name" value="GLYCOSYL HYDROLASE FAMILY 19 DOMAIN-CONTAINING PROTEIN HI_1415"/>
    <property type="match status" value="1"/>
</dbReference>
<accession>A0A844GBG2</accession>
<dbReference type="InterPro" id="IPR003646">
    <property type="entry name" value="SH3-like_bac-type"/>
</dbReference>
<evidence type="ECO:0000313" key="5">
    <source>
        <dbReference type="Proteomes" id="UP000435649"/>
    </source>
</evidence>
<feature type="compositionally biased region" description="Basic and acidic residues" evidence="1">
    <location>
        <begin position="148"/>
        <end position="211"/>
    </location>
</feature>
<evidence type="ECO:0000313" key="4">
    <source>
        <dbReference type="EMBL" id="MST99549.1"/>
    </source>
</evidence>
<name>A0A844GBG2_9BACT</name>
<dbReference type="Gene3D" id="2.30.30.40">
    <property type="entry name" value="SH3 Domains"/>
    <property type="match status" value="2"/>
</dbReference>
<protein>
    <recommendedName>
        <fullName evidence="3">SH3b domain-containing protein</fullName>
    </recommendedName>
</protein>
<comment type="caution">
    <text evidence="4">The sequence shown here is derived from an EMBL/GenBank/DDBJ whole genome shotgun (WGS) entry which is preliminary data.</text>
</comment>
<sequence length="316" mass="33970">MKKSFVFACFGAFCAVGAWSVSAAEGVVTADVLNIRTQPDLKSAVAVKLDKGFKVEVLGESGDFVEIAIPVTAPVYISAVYLNEGKTTAPLKMYTAGSTAAASYGVLPKGSEVKMLEIDRYGWAKIEPPAGIKLYAAKRYVAVTPDAAKPEAKAEEKKDVKPETKPGAKAEEKKDVKPETKPEAKVEEKKDVKPETKPEAKAEEKKDVKPEAKAEAAAVMTAATEKALADIGVDLQKGTAVTVTGTLLKLENTTVPILQFVLMRNGTHEYYLCSDRFQLASYGAAPVTIRGRSFRVPSWRVPVLYIESVTPVKAGK</sequence>
<keyword evidence="2" id="KW-0732">Signal</keyword>
<dbReference type="EMBL" id="VUNS01000041">
    <property type="protein sequence ID" value="MST99549.1"/>
    <property type="molecule type" value="Genomic_DNA"/>
</dbReference>
<feature type="chain" id="PRO_5032912437" description="SH3b domain-containing protein" evidence="2">
    <location>
        <begin position="24"/>
        <end position="316"/>
    </location>
</feature>
<dbReference type="InterPro" id="IPR052354">
    <property type="entry name" value="Cell_Wall_Dynamics_Protein"/>
</dbReference>
<feature type="region of interest" description="Disordered" evidence="1">
    <location>
        <begin position="147"/>
        <end position="211"/>
    </location>
</feature>
<feature type="domain" description="SH3b" evidence="3">
    <location>
        <begin position="23"/>
        <end position="79"/>
    </location>
</feature>
<dbReference type="RefSeq" id="WP_154420724.1">
    <property type="nucleotide sequence ID" value="NZ_VUNS01000041.1"/>
</dbReference>
<dbReference type="AlphaFoldDB" id="A0A844GBG2"/>
<dbReference type="SMART" id="SM00287">
    <property type="entry name" value="SH3b"/>
    <property type="match status" value="2"/>
</dbReference>
<gene>
    <name evidence="4" type="ORF">FYJ85_21200</name>
</gene>
<dbReference type="Proteomes" id="UP000435649">
    <property type="component" value="Unassembled WGS sequence"/>
</dbReference>
<keyword evidence="5" id="KW-1185">Reference proteome</keyword>
<feature type="signal peptide" evidence="2">
    <location>
        <begin position="1"/>
        <end position="23"/>
    </location>
</feature>